<sequence length="500" mass="57230">MKYLFIDDHELETIDNLARKLHQPEKFANNVVIRPEYRWENAGIQIRTTPVWLPDEGVFKMIYLTSAEGKDAEAGVTVDVTGAPQGMESYACYATSTDGINWEKPTLGLHDYPMPTWRGTPIGKENNILPSAQGLLQGPIYDPHDPDPRRRFKGLRYGGGELRSMASADFLHWEALNIPSLPSQDESHLTYNAEKRLFIAAVKRRGPYGRAWHLITSPDFEQWQEHGLIFHADQEDQEIGNQRLQRFFDDPAYLKPVFNRPEEWRTDVYNFPIFPYEGLYLATPVMHHWSGKHSPLYENVDSRKSVELTASRDLRHWTRVANRAPFLEQSPVGDGSAYDTGQTLITNTPVVRNNELWFYYLGFRYRCMSVSDTLRRNYLDSSALAVARLRLDGFVSLKGGLEWGSVLTKPIEVTGANLHLNTDSWRGKVLVEVIDAATGQPIPGYTRNESRPAVINSIDATVRWQSKADLVDLLGKTVRLRFHLWQAELYAFWFSEGKQQ</sequence>
<proteinExistence type="predicted"/>
<organism evidence="1">
    <name type="scientific">uncultured bacterium A1Q1_fos_493</name>
    <dbReference type="NCBI Taxonomy" id="1256577"/>
    <lineage>
        <taxon>Bacteria</taxon>
        <taxon>environmental samples</taxon>
    </lineage>
</organism>
<evidence type="ECO:0008006" key="2">
    <source>
        <dbReference type="Google" id="ProtNLM"/>
    </source>
</evidence>
<protein>
    <recommendedName>
        <fullName evidence="2">Glycosyl hydrolase family 32 N-terminal domain-containing protein</fullName>
    </recommendedName>
</protein>
<dbReference type="Gene3D" id="2.115.10.20">
    <property type="entry name" value="Glycosyl hydrolase domain, family 43"/>
    <property type="match status" value="1"/>
</dbReference>
<dbReference type="InterPro" id="IPR023296">
    <property type="entry name" value="Glyco_hydro_beta-prop_sf"/>
</dbReference>
<reference evidence="1" key="1">
    <citation type="submission" date="2012-09" db="EMBL/GenBank/DDBJ databases">
        <title>Metagenomic Characterization of a Microbial Community in Wastewater Detects High Levels of Antibiotic Resistance.</title>
        <authorList>
            <person name="Abrams M."/>
            <person name="Caldwell A."/>
            <person name="Vandaei E."/>
            <person name="Lee W."/>
            <person name="Perrott J."/>
            <person name="Khan S.Y."/>
            <person name="Ta J."/>
            <person name="Romero D."/>
            <person name="Nguyen V."/>
            <person name="Pourmand N."/>
            <person name="Ouverney C.C."/>
        </authorList>
    </citation>
    <scope>NUCLEOTIDE SEQUENCE</scope>
</reference>
<dbReference type="SUPFAM" id="SSF75005">
    <property type="entry name" value="Arabinanase/levansucrase/invertase"/>
    <property type="match status" value="1"/>
</dbReference>
<name>L7W1K0_9BACT</name>
<evidence type="ECO:0000313" key="1">
    <source>
        <dbReference type="EMBL" id="AGC72440.1"/>
    </source>
</evidence>
<dbReference type="EMBL" id="JX649902">
    <property type="protein sequence ID" value="AGC72440.1"/>
    <property type="molecule type" value="Genomic_DNA"/>
</dbReference>
<accession>L7W1K0</accession>
<dbReference type="AlphaFoldDB" id="L7W1K0"/>